<keyword evidence="4" id="KW-0479">Metal-binding</keyword>
<sequence length="1160" mass="123208">MERLRPRRCWFTLNISHGLTALLLCASFSLNAAILTIPQIPLVIASPTHPQVLILIGNSQSMDGTLSGAIMSGSGALSSDLISLYNTSSPVNYTVPAGFTPPVQGPNASGLAPYTVIQNGVEIDNGPTRLNVAKAAIQAIIEYYMPTTDFALATYSTSNISVYKTWVYYLSPPGSNFSFTNTPSSGNRYVTNPCYNYSSASSTVASNCSSLTALYGSSLLSSSQYMQIGYSSDDSTINDVLYASSGYPGIFVSYNGPTPSNPYPPNYTISNYNQGNIKISYGSTLPSIGNFSLSPSNAGFVPNSKQVMFLNRGFGYYSNQSFNTGNILINMITAGINPTFTSVNNAINSFLPYLKPETNSTSTTEIKSAAAQSPLAGMLTRAQSFLKTVGTTSGSCPQKQYIILISDGLPTQDLQARYWPPLGSVAATGYGVTATFNADGSLNSTNDQALSDAISQMNTLTGKGVTTFVIGLGAGVDPSLNSQAAATLKALAVAGGTGDYYPATDPDTLVNNLNAILSNIQNGSFSTSAAAVSSTRINTSTVAYQANFVTKDTPYNDWTGNLNAIKLDPNTGQPTSTILWSAQSQLDSLASGSGWSANRKIVTWDPVGGMGVPFEWSSLNATQQAALQPSDTLGQQRLQYLRGDTSTEVRNGGIFRNRSHLLGDIVDSQVIYVGAPSGPYTSSSYLSFAQAQSNRTPVLYVGANDGMLHAFNASTGQELFSFIPSGVFDNLYQLSSTLYNQNHLFYVNGSPTSADVQFADSSWHTILVGGENAGGQSIYALDITNPINLGTETSVANAVLWEFTDADLGLSFSRPQVGQISTTSSNFAVFFGNGYNNTNNTSVLYAVNAQNGSLIKKIDLCAAVPSACNVNLPQGLSTVALAQKDGLQGVPITVVYAGDLQGNLWAIDVTSSDPSQWSVRVLFQARDSLGNPQPITTPPVVTLNPNYPRRQGLFVLFGTGELLSTADLANSQTQTIYGVWDNPSSSTTLTRANLQQQTLTLVNSSTSGFSTNIITATSNTVNWINKSGWYADLPIAGQRLVTDPELVNGVFIATLNTPPLNTCGYGFSSMLLELNFATGGAFPNPQFDLNGTGTFDAGDQYNGTNPVGIFLSNSYANSPTILGPNKNNQLVILITQSDQTQKAIIAPYGKQKKTGWWQIE</sequence>
<dbReference type="GO" id="GO:0046872">
    <property type="term" value="F:metal ion binding"/>
    <property type="evidence" value="ECO:0007669"/>
    <property type="project" value="UniProtKB-KW"/>
</dbReference>
<evidence type="ECO:0000259" key="7">
    <source>
        <dbReference type="PROSITE" id="PS50234"/>
    </source>
</evidence>
<evidence type="ECO:0000256" key="2">
    <source>
        <dbReference type="ARBA" id="ARBA00008387"/>
    </source>
</evidence>
<dbReference type="InterPro" id="IPR011047">
    <property type="entry name" value="Quinoprotein_ADH-like_sf"/>
</dbReference>
<name>A0A377G7K2_9GAMM</name>
<keyword evidence="3" id="KW-1029">Fimbrium biogenesis</keyword>
<evidence type="ECO:0000256" key="1">
    <source>
        <dbReference type="ARBA" id="ARBA00004561"/>
    </source>
</evidence>
<dbReference type="Proteomes" id="UP000254554">
    <property type="component" value="Unassembled WGS sequence"/>
</dbReference>
<dbReference type="GO" id="GO:0009289">
    <property type="term" value="C:pilus"/>
    <property type="evidence" value="ECO:0007669"/>
    <property type="project" value="UniProtKB-SubCell"/>
</dbReference>
<protein>
    <submittedName>
        <fullName evidence="8">Tfp pilus assembly protein, tip-associated adhesin PilY1</fullName>
    </submittedName>
</protein>
<reference evidence="8 9" key="1">
    <citation type="submission" date="2018-06" db="EMBL/GenBank/DDBJ databases">
        <authorList>
            <consortium name="Pathogen Informatics"/>
            <person name="Doyle S."/>
        </authorList>
    </citation>
    <scope>NUCLEOTIDE SEQUENCE [LARGE SCALE GENOMIC DNA]</scope>
    <source>
        <strain evidence="8 9">NCTC11370</strain>
    </source>
</reference>
<dbReference type="SMART" id="SM00564">
    <property type="entry name" value="PQQ"/>
    <property type="match status" value="3"/>
</dbReference>
<comment type="subcellular location">
    <subcellularLocation>
        <location evidence="1">Fimbrium</location>
    </subcellularLocation>
</comment>
<evidence type="ECO:0000313" key="8">
    <source>
        <dbReference type="EMBL" id="STO20619.1"/>
    </source>
</evidence>
<dbReference type="InterPro" id="IPR036465">
    <property type="entry name" value="vWFA_dom_sf"/>
</dbReference>
<dbReference type="STRING" id="1094715.GCA_000236165_01743"/>
<dbReference type="Gene3D" id="3.40.50.410">
    <property type="entry name" value="von Willebrand factor, type A domain"/>
    <property type="match status" value="1"/>
</dbReference>
<evidence type="ECO:0000256" key="5">
    <source>
        <dbReference type="ARBA" id="ARBA00022837"/>
    </source>
</evidence>
<dbReference type="PROSITE" id="PS50234">
    <property type="entry name" value="VWFA"/>
    <property type="match status" value="1"/>
</dbReference>
<dbReference type="RefSeq" id="WP_010652917.1">
    <property type="nucleotide sequence ID" value="NZ_JAPHOO010000001.1"/>
</dbReference>
<keyword evidence="9" id="KW-1185">Reference proteome</keyword>
<keyword evidence="5" id="KW-0106">Calcium</keyword>
<dbReference type="InterPro" id="IPR008707">
    <property type="entry name" value="B-propeller_PilY1"/>
</dbReference>
<comment type="similarity">
    <text evidence="2">Belongs to the PilY1 family.</text>
</comment>
<accession>A0A377G7K2</accession>
<dbReference type="InterPro" id="IPR018391">
    <property type="entry name" value="PQQ_b-propeller_rpt"/>
</dbReference>
<evidence type="ECO:0000313" key="9">
    <source>
        <dbReference type="Proteomes" id="UP000254554"/>
    </source>
</evidence>
<organism evidence="8 9">
    <name type="scientific">Fluoribacter dumoffii</name>
    <dbReference type="NCBI Taxonomy" id="463"/>
    <lineage>
        <taxon>Bacteria</taxon>
        <taxon>Pseudomonadati</taxon>
        <taxon>Pseudomonadota</taxon>
        <taxon>Gammaproteobacteria</taxon>
        <taxon>Legionellales</taxon>
        <taxon>Legionellaceae</taxon>
        <taxon>Fluoribacter</taxon>
    </lineage>
</organism>
<dbReference type="SUPFAM" id="SSF50998">
    <property type="entry name" value="Quinoprotein alcohol dehydrogenase-like"/>
    <property type="match status" value="1"/>
</dbReference>
<keyword evidence="6" id="KW-0281">Fimbrium</keyword>
<evidence type="ECO:0000256" key="3">
    <source>
        <dbReference type="ARBA" id="ARBA00022558"/>
    </source>
</evidence>
<dbReference type="SUPFAM" id="SSF53300">
    <property type="entry name" value="vWA-like"/>
    <property type="match status" value="1"/>
</dbReference>
<dbReference type="InterPro" id="IPR015943">
    <property type="entry name" value="WD40/YVTN_repeat-like_dom_sf"/>
</dbReference>
<dbReference type="EMBL" id="UGGT01000001">
    <property type="protein sequence ID" value="STO20619.1"/>
    <property type="molecule type" value="Genomic_DNA"/>
</dbReference>
<proteinExistence type="inferred from homology"/>
<dbReference type="Pfam" id="PF05567">
    <property type="entry name" value="T4P_PilY1"/>
    <property type="match status" value="1"/>
</dbReference>
<gene>
    <name evidence="8" type="ORF">NCTC11370_00678</name>
</gene>
<evidence type="ECO:0000256" key="4">
    <source>
        <dbReference type="ARBA" id="ARBA00022723"/>
    </source>
</evidence>
<dbReference type="Gene3D" id="2.130.10.10">
    <property type="entry name" value="YVTN repeat-like/Quinoprotein amine dehydrogenase"/>
    <property type="match status" value="1"/>
</dbReference>
<dbReference type="OrthoDB" id="7156875at2"/>
<dbReference type="GeneID" id="93292699"/>
<dbReference type="InterPro" id="IPR002035">
    <property type="entry name" value="VWF_A"/>
</dbReference>
<dbReference type="AlphaFoldDB" id="A0A377G7K2"/>
<evidence type="ECO:0000256" key="6">
    <source>
        <dbReference type="ARBA" id="ARBA00023263"/>
    </source>
</evidence>
<feature type="domain" description="VWFA" evidence="7">
    <location>
        <begin position="379"/>
        <end position="520"/>
    </location>
</feature>